<evidence type="ECO:0000256" key="12">
    <source>
        <dbReference type="SAM" id="Phobius"/>
    </source>
</evidence>
<evidence type="ECO:0000256" key="10">
    <source>
        <dbReference type="ARBA" id="ARBA00023012"/>
    </source>
</evidence>
<dbReference type="Pfam" id="PF02518">
    <property type="entry name" value="HATPase_c"/>
    <property type="match status" value="1"/>
</dbReference>
<dbReference type="PANTHER" id="PTHR45453">
    <property type="entry name" value="PHOSPHATE REGULON SENSOR PROTEIN PHOR"/>
    <property type="match status" value="1"/>
</dbReference>
<keyword evidence="16" id="KW-1185">Reference proteome</keyword>
<feature type="transmembrane region" description="Helical" evidence="12">
    <location>
        <begin position="12"/>
        <end position="29"/>
    </location>
</feature>
<keyword evidence="5" id="KW-0597">Phosphoprotein</keyword>
<name>A0A1I2MFF1_9CLOT</name>
<evidence type="ECO:0000256" key="9">
    <source>
        <dbReference type="ARBA" id="ARBA00022989"/>
    </source>
</evidence>
<keyword evidence="7 12" id="KW-0812">Transmembrane</keyword>
<feature type="domain" description="Histidine kinase" evidence="13">
    <location>
        <begin position="126"/>
        <end position="332"/>
    </location>
</feature>
<dbReference type="InterPro" id="IPR005467">
    <property type="entry name" value="His_kinase_dom"/>
</dbReference>
<dbReference type="GO" id="GO:0016036">
    <property type="term" value="P:cellular response to phosphate starvation"/>
    <property type="evidence" value="ECO:0007669"/>
    <property type="project" value="TreeGrafter"/>
</dbReference>
<evidence type="ECO:0000256" key="11">
    <source>
        <dbReference type="ARBA" id="ARBA00023136"/>
    </source>
</evidence>
<dbReference type="EMBL" id="QAMZ01000029">
    <property type="protein sequence ID" value="PWL53893.1"/>
    <property type="molecule type" value="Genomic_DNA"/>
</dbReference>
<dbReference type="eggNOG" id="COG2205">
    <property type="taxonomic scope" value="Bacteria"/>
</dbReference>
<dbReference type="Proteomes" id="UP000246114">
    <property type="component" value="Unassembled WGS sequence"/>
</dbReference>
<keyword evidence="11 12" id="KW-0472">Membrane</keyword>
<keyword evidence="8 15" id="KW-0418">Kinase</keyword>
<evidence type="ECO:0000313" key="14">
    <source>
        <dbReference type="EMBL" id="PWL53893.1"/>
    </source>
</evidence>
<dbReference type="EMBL" id="FOOE01000014">
    <property type="protein sequence ID" value="SFF89509.1"/>
    <property type="molecule type" value="Genomic_DNA"/>
</dbReference>
<dbReference type="PROSITE" id="PS50109">
    <property type="entry name" value="HIS_KIN"/>
    <property type="match status" value="1"/>
</dbReference>
<dbReference type="EC" id="2.7.13.3" evidence="3"/>
<keyword evidence="10" id="KW-0902">Two-component regulatory system</keyword>
<accession>A0A1I2MFF1</accession>
<dbReference type="SUPFAM" id="SSF55874">
    <property type="entry name" value="ATPase domain of HSP90 chaperone/DNA topoisomerase II/histidine kinase"/>
    <property type="match status" value="1"/>
</dbReference>
<dbReference type="Proteomes" id="UP000182135">
    <property type="component" value="Unassembled WGS sequence"/>
</dbReference>
<dbReference type="PRINTS" id="PR00344">
    <property type="entry name" value="BCTRLSENSOR"/>
</dbReference>
<comment type="subcellular location">
    <subcellularLocation>
        <location evidence="2">Cell membrane</location>
        <topology evidence="2">Multi-pass membrane protein</topology>
    </subcellularLocation>
</comment>
<comment type="catalytic activity">
    <reaction evidence="1">
        <text>ATP + protein L-histidine = ADP + protein N-phospho-L-histidine.</text>
        <dbReference type="EC" id="2.7.13.3"/>
    </reaction>
</comment>
<dbReference type="RefSeq" id="WP_027640236.1">
    <property type="nucleotide sequence ID" value="NZ_FOOE01000014.1"/>
</dbReference>
<dbReference type="OrthoDB" id="9780487at2"/>
<proteinExistence type="predicted"/>
<dbReference type="InterPro" id="IPR050351">
    <property type="entry name" value="BphY/WalK/GraS-like"/>
</dbReference>
<evidence type="ECO:0000256" key="8">
    <source>
        <dbReference type="ARBA" id="ARBA00022777"/>
    </source>
</evidence>
<evidence type="ECO:0000256" key="5">
    <source>
        <dbReference type="ARBA" id="ARBA00022553"/>
    </source>
</evidence>
<evidence type="ECO:0000256" key="7">
    <source>
        <dbReference type="ARBA" id="ARBA00022692"/>
    </source>
</evidence>
<reference evidence="14 17" key="2">
    <citation type="submission" date="2018-03" db="EMBL/GenBank/DDBJ databases">
        <title>The uncultured portion of the human microbiome is neutrally assembled.</title>
        <authorList>
            <person name="Jeraldo P."/>
            <person name="Boardman L."/>
            <person name="White B.A."/>
            <person name="Nelson H."/>
            <person name="Goldenfeld N."/>
            <person name="Chia N."/>
        </authorList>
    </citation>
    <scope>NUCLEOTIDE SEQUENCE [LARGE SCALE GENOMIC DNA]</scope>
    <source>
        <strain evidence="14">CIM:MAG 903</strain>
    </source>
</reference>
<dbReference type="InterPro" id="IPR003661">
    <property type="entry name" value="HisK_dim/P_dom"/>
</dbReference>
<keyword evidence="6" id="KW-0808">Transferase</keyword>
<evidence type="ECO:0000256" key="4">
    <source>
        <dbReference type="ARBA" id="ARBA00022475"/>
    </source>
</evidence>
<dbReference type="GO" id="GO:0004721">
    <property type="term" value="F:phosphoprotein phosphatase activity"/>
    <property type="evidence" value="ECO:0007669"/>
    <property type="project" value="TreeGrafter"/>
</dbReference>
<dbReference type="InterPro" id="IPR003594">
    <property type="entry name" value="HATPase_dom"/>
</dbReference>
<dbReference type="InterPro" id="IPR036890">
    <property type="entry name" value="HATPase_C_sf"/>
</dbReference>
<evidence type="ECO:0000256" key="2">
    <source>
        <dbReference type="ARBA" id="ARBA00004651"/>
    </source>
</evidence>
<dbReference type="AlphaFoldDB" id="A0A1I2MFF1"/>
<evidence type="ECO:0000313" key="16">
    <source>
        <dbReference type="Proteomes" id="UP000182135"/>
    </source>
</evidence>
<keyword evidence="9 12" id="KW-1133">Transmembrane helix</keyword>
<dbReference type="GO" id="GO:0000155">
    <property type="term" value="F:phosphorelay sensor kinase activity"/>
    <property type="evidence" value="ECO:0007669"/>
    <property type="project" value="InterPro"/>
</dbReference>
<dbReference type="InterPro" id="IPR004358">
    <property type="entry name" value="Sig_transdc_His_kin-like_C"/>
</dbReference>
<evidence type="ECO:0000259" key="13">
    <source>
        <dbReference type="PROSITE" id="PS50109"/>
    </source>
</evidence>
<sequence>MKIVEYFKDKSIIIVINLTLFVVISWVMNVIKVNYVVILVTFCIWFIPLLSYMLWEAIKYKRYYSHIEKILEGLDKKYLIPEVLEEANFIEGRIFNKLFKEVGRDMHENVKFYREMQEDYREYIETWVHEIKTPIASAKLIIENNKSPITSKIDIQMDRIEGFIEQVLYYSRSRDVSKDYIIKKIDIGASVRNVVKRNYRDFIVKKIKIDMRNLDKTVYSDSKWIEFILNQIVGNSIKYSSTQDPFISIYTEEYQNSLILTIEDNGVGIPDNDIDRVFEKGFTGENGRYFGKSTGMGLYLCKSLCEKLGIGIHVESEKQKGTKVKMIFPISNMIRNSY</sequence>
<dbReference type="PANTHER" id="PTHR45453:SF2">
    <property type="entry name" value="HISTIDINE KINASE"/>
    <property type="match status" value="1"/>
</dbReference>
<evidence type="ECO:0000256" key="1">
    <source>
        <dbReference type="ARBA" id="ARBA00000085"/>
    </source>
</evidence>
<evidence type="ECO:0000313" key="17">
    <source>
        <dbReference type="Proteomes" id="UP000246114"/>
    </source>
</evidence>
<dbReference type="Gene3D" id="3.30.565.10">
    <property type="entry name" value="Histidine kinase-like ATPase, C-terminal domain"/>
    <property type="match status" value="1"/>
</dbReference>
<dbReference type="GO" id="GO:0005886">
    <property type="term" value="C:plasma membrane"/>
    <property type="evidence" value="ECO:0007669"/>
    <property type="project" value="UniProtKB-SubCell"/>
</dbReference>
<gene>
    <name evidence="14" type="ORF">DBY38_05730</name>
    <name evidence="15" type="ORF">SAMN04487885_11442</name>
</gene>
<keyword evidence="4" id="KW-1003">Cell membrane</keyword>
<feature type="transmembrane region" description="Helical" evidence="12">
    <location>
        <begin position="35"/>
        <end position="55"/>
    </location>
</feature>
<protein>
    <recommendedName>
        <fullName evidence="3">histidine kinase</fullName>
        <ecNumber evidence="3">2.7.13.3</ecNumber>
    </recommendedName>
</protein>
<dbReference type="CDD" id="cd00082">
    <property type="entry name" value="HisKA"/>
    <property type="match status" value="1"/>
</dbReference>
<dbReference type="SMART" id="SM00387">
    <property type="entry name" value="HATPase_c"/>
    <property type="match status" value="1"/>
</dbReference>
<reference evidence="15 16" key="1">
    <citation type="submission" date="2016-10" db="EMBL/GenBank/DDBJ databases">
        <authorList>
            <person name="de Groot N.N."/>
        </authorList>
    </citation>
    <scope>NUCLEOTIDE SEQUENCE [LARGE SCALE GENOMIC DNA]</scope>
    <source>
        <strain evidence="15 16">NLAE-zl-G419</strain>
    </source>
</reference>
<organism evidence="15 16">
    <name type="scientific">Clostridium cadaveris</name>
    <dbReference type="NCBI Taxonomy" id="1529"/>
    <lineage>
        <taxon>Bacteria</taxon>
        <taxon>Bacillati</taxon>
        <taxon>Bacillota</taxon>
        <taxon>Clostridia</taxon>
        <taxon>Eubacteriales</taxon>
        <taxon>Clostridiaceae</taxon>
        <taxon>Clostridium</taxon>
    </lineage>
</organism>
<evidence type="ECO:0000256" key="3">
    <source>
        <dbReference type="ARBA" id="ARBA00012438"/>
    </source>
</evidence>
<evidence type="ECO:0000313" key="15">
    <source>
        <dbReference type="EMBL" id="SFF89509.1"/>
    </source>
</evidence>
<dbReference type="STRING" id="1529.SAMN04487885_11442"/>
<evidence type="ECO:0000256" key="6">
    <source>
        <dbReference type="ARBA" id="ARBA00022679"/>
    </source>
</evidence>